<evidence type="ECO:0000313" key="2">
    <source>
        <dbReference type="EMBL" id="QJA60119.1"/>
    </source>
</evidence>
<reference evidence="2" key="1">
    <citation type="submission" date="2020-03" db="EMBL/GenBank/DDBJ databases">
        <title>The deep terrestrial virosphere.</title>
        <authorList>
            <person name="Holmfeldt K."/>
            <person name="Nilsson E."/>
            <person name="Simone D."/>
            <person name="Lopez-Fernandez M."/>
            <person name="Wu X."/>
            <person name="de Brujin I."/>
            <person name="Lundin D."/>
            <person name="Andersson A."/>
            <person name="Bertilsson S."/>
            <person name="Dopson M."/>
        </authorList>
    </citation>
    <scope>NUCLEOTIDE SEQUENCE</scope>
    <source>
        <strain evidence="2">MM415B01183</strain>
    </source>
</reference>
<accession>A0A6M3IR32</accession>
<name>A0A6M3IR32_9ZZZZ</name>
<feature type="region of interest" description="Disordered" evidence="1">
    <location>
        <begin position="168"/>
        <end position="206"/>
    </location>
</feature>
<dbReference type="AlphaFoldDB" id="A0A6M3IR32"/>
<evidence type="ECO:0000256" key="1">
    <source>
        <dbReference type="SAM" id="MobiDB-lite"/>
    </source>
</evidence>
<protein>
    <submittedName>
        <fullName evidence="2">Uncharacterized protein</fullName>
    </submittedName>
</protein>
<feature type="compositionally biased region" description="Basic and acidic residues" evidence="1">
    <location>
        <begin position="34"/>
        <end position="79"/>
    </location>
</feature>
<proteinExistence type="predicted"/>
<dbReference type="EMBL" id="MT141396">
    <property type="protein sequence ID" value="QJA60119.1"/>
    <property type="molecule type" value="Genomic_DNA"/>
</dbReference>
<feature type="region of interest" description="Disordered" evidence="1">
    <location>
        <begin position="1"/>
        <end position="91"/>
    </location>
</feature>
<sequence>MTEPKKEELDSLPESSEGENQDGAGEGDPSNKPTAEEEKAELEEKLLKEQKARGDFETAFYKEREKNRLLSEKPLKVEPEITPDPYDEDTRVKSLVQQELADRDKKQREDNLLVARDKFFVDFPQYAPQNDPNDYNYGRLREKTSKMVLGNTVEEIYENLVFTHRGLTKPNTPPSIPKDEVGDSGVGDTTPKLKSAEQQPDALTRPLTELEKQAAKLHSGGEKGYREALAKLARKKG</sequence>
<gene>
    <name evidence="2" type="ORF">MM415B01183_0013</name>
</gene>
<organism evidence="2">
    <name type="scientific">viral metagenome</name>
    <dbReference type="NCBI Taxonomy" id="1070528"/>
    <lineage>
        <taxon>unclassified sequences</taxon>
        <taxon>metagenomes</taxon>
        <taxon>organismal metagenomes</taxon>
    </lineage>
</organism>